<evidence type="ECO:0000256" key="2">
    <source>
        <dbReference type="ARBA" id="ARBA00022670"/>
    </source>
</evidence>
<dbReference type="Pfam" id="PF00877">
    <property type="entry name" value="NLPC_P60"/>
    <property type="match status" value="1"/>
</dbReference>
<keyword evidence="3" id="KW-0378">Hydrolase</keyword>
<comment type="similarity">
    <text evidence="1">Belongs to the peptidase C40 family.</text>
</comment>
<dbReference type="SUPFAM" id="SSF54001">
    <property type="entry name" value="Cysteine proteinases"/>
    <property type="match status" value="1"/>
</dbReference>
<dbReference type="PANTHER" id="PTHR47359">
    <property type="entry name" value="PEPTIDOGLYCAN DL-ENDOPEPTIDASE CWLO"/>
    <property type="match status" value="1"/>
</dbReference>
<dbReference type="InterPro" id="IPR038765">
    <property type="entry name" value="Papain-like_cys_pep_sf"/>
</dbReference>
<keyword evidence="7" id="KW-1185">Reference proteome</keyword>
<organism evidence="6 7">
    <name type="scientific">Nonomuraea phyllanthi</name>
    <dbReference type="NCBI Taxonomy" id="2219224"/>
    <lineage>
        <taxon>Bacteria</taxon>
        <taxon>Bacillati</taxon>
        <taxon>Actinomycetota</taxon>
        <taxon>Actinomycetes</taxon>
        <taxon>Streptosporangiales</taxon>
        <taxon>Streptosporangiaceae</taxon>
        <taxon>Nonomuraea</taxon>
    </lineage>
</organism>
<dbReference type="GO" id="GO:0008234">
    <property type="term" value="F:cysteine-type peptidase activity"/>
    <property type="evidence" value="ECO:0007669"/>
    <property type="project" value="UniProtKB-KW"/>
</dbReference>
<dbReference type="PROSITE" id="PS51935">
    <property type="entry name" value="NLPC_P60"/>
    <property type="match status" value="1"/>
</dbReference>
<keyword evidence="2" id="KW-0645">Protease</keyword>
<protein>
    <submittedName>
        <fullName evidence="6">Uncharacterized protein</fullName>
    </submittedName>
</protein>
<feature type="region of interest" description="Disordered" evidence="5">
    <location>
        <begin position="50"/>
        <end position="69"/>
    </location>
</feature>
<dbReference type="AlphaFoldDB" id="A0A5C4VKN6"/>
<name>A0A5C4VKN6_9ACTN</name>
<dbReference type="Proteomes" id="UP000312512">
    <property type="component" value="Unassembled WGS sequence"/>
</dbReference>
<dbReference type="PANTHER" id="PTHR47359:SF3">
    <property type="entry name" value="NLP_P60 DOMAIN-CONTAINING PROTEIN-RELATED"/>
    <property type="match status" value="1"/>
</dbReference>
<evidence type="ECO:0000313" key="7">
    <source>
        <dbReference type="Proteomes" id="UP000312512"/>
    </source>
</evidence>
<accession>A0A5C4VKN6</accession>
<comment type="caution">
    <text evidence="6">The sequence shown here is derived from an EMBL/GenBank/DDBJ whole genome shotgun (WGS) entry which is preliminary data.</text>
</comment>
<evidence type="ECO:0000256" key="1">
    <source>
        <dbReference type="ARBA" id="ARBA00007074"/>
    </source>
</evidence>
<dbReference type="Gene3D" id="3.90.1720.10">
    <property type="entry name" value="endopeptidase domain like (from Nostoc punctiforme)"/>
    <property type="match status" value="1"/>
</dbReference>
<sequence length="289" mass="30784">MISIVTRLRLATTGALFATLALPGDPARAISLSPLPCPEAETCARQPWKPLRSRSTGRQPLAQRATTGHRPLAPRAITGLKSQDQEATIGHQPLHHHRVTAGRKTLDLRASLDGEAMDLERGVGGRPLEEGVKIVDQGIDAGTRTLRRQGRKRTRGEIAAAAALAQLGVPFSWGGGTSTGPTLGIGRGARTRGFDCSGLTLYAWARAGVKLGHYTGTQFRQGRRIPLSARRTGDLIFFGGGTGDPTHVALYLGGGLMIHAPKTGDVVKKTAFLTSPYYRAAYRGMTRPG</sequence>
<dbReference type="GO" id="GO:0006508">
    <property type="term" value="P:proteolysis"/>
    <property type="evidence" value="ECO:0007669"/>
    <property type="project" value="UniProtKB-KW"/>
</dbReference>
<evidence type="ECO:0000256" key="4">
    <source>
        <dbReference type="ARBA" id="ARBA00022807"/>
    </source>
</evidence>
<gene>
    <name evidence="6" type="ORF">FH608_031285</name>
</gene>
<dbReference type="InterPro" id="IPR000064">
    <property type="entry name" value="NLP_P60_dom"/>
</dbReference>
<dbReference type="OrthoDB" id="3209655at2"/>
<evidence type="ECO:0000256" key="5">
    <source>
        <dbReference type="SAM" id="MobiDB-lite"/>
    </source>
</evidence>
<dbReference type="EMBL" id="VDLX02000013">
    <property type="protein sequence ID" value="KAB8191102.1"/>
    <property type="molecule type" value="Genomic_DNA"/>
</dbReference>
<keyword evidence="4" id="KW-0788">Thiol protease</keyword>
<reference evidence="6 7" key="1">
    <citation type="submission" date="2019-10" db="EMBL/GenBank/DDBJ databases">
        <title>Nonomuraea sp. nov., isolated from Phyllanthus amarus.</title>
        <authorList>
            <person name="Klykleung N."/>
            <person name="Tanasupawat S."/>
        </authorList>
    </citation>
    <scope>NUCLEOTIDE SEQUENCE [LARGE SCALE GENOMIC DNA]</scope>
    <source>
        <strain evidence="6 7">PA1-10</strain>
    </source>
</reference>
<evidence type="ECO:0000256" key="3">
    <source>
        <dbReference type="ARBA" id="ARBA00022801"/>
    </source>
</evidence>
<dbReference type="InterPro" id="IPR051794">
    <property type="entry name" value="PG_Endopeptidase_C40"/>
</dbReference>
<evidence type="ECO:0000313" key="6">
    <source>
        <dbReference type="EMBL" id="KAB8191102.1"/>
    </source>
</evidence>
<proteinExistence type="inferred from homology"/>